<name>A0A6B2LT08_9EUKA</name>
<protein>
    <submittedName>
        <fullName evidence="2">Uncharacterized protein</fullName>
    </submittedName>
</protein>
<accession>A0A6B2LT08</accession>
<evidence type="ECO:0000313" key="2">
    <source>
        <dbReference type="EMBL" id="NDV40047.1"/>
    </source>
</evidence>
<evidence type="ECO:0000256" key="1">
    <source>
        <dbReference type="SAM" id="MobiDB-lite"/>
    </source>
</evidence>
<dbReference type="EMBL" id="GIBP01011078">
    <property type="protein sequence ID" value="NDV40047.1"/>
    <property type="molecule type" value="Transcribed_RNA"/>
</dbReference>
<feature type="compositionally biased region" description="Low complexity" evidence="1">
    <location>
        <begin position="8"/>
        <end position="49"/>
    </location>
</feature>
<sequence>MEERDKNSPLTSSTSPSTITAPTKPTESTSTSPSRRQNSSSQSSCSFQQALMRTRTTPHSLLGWLMKILGI</sequence>
<proteinExistence type="predicted"/>
<dbReference type="AlphaFoldDB" id="A0A6B2LT08"/>
<feature type="region of interest" description="Disordered" evidence="1">
    <location>
        <begin position="1"/>
        <end position="53"/>
    </location>
</feature>
<organism evidence="2">
    <name type="scientific">Arcella intermedia</name>
    <dbReference type="NCBI Taxonomy" id="1963864"/>
    <lineage>
        <taxon>Eukaryota</taxon>
        <taxon>Amoebozoa</taxon>
        <taxon>Tubulinea</taxon>
        <taxon>Elardia</taxon>
        <taxon>Arcellinida</taxon>
        <taxon>Sphaerothecina</taxon>
        <taxon>Arcellidae</taxon>
        <taxon>Arcella</taxon>
    </lineage>
</organism>
<reference evidence="2" key="1">
    <citation type="journal article" date="2020" name="J. Eukaryot. Microbiol.">
        <title>De novo Sequencing, Assembly and Annotation of the Transcriptome for the Free-Living Testate Amoeba Arcella intermedia.</title>
        <authorList>
            <person name="Ribeiro G.M."/>
            <person name="Porfirio-Sousa A.L."/>
            <person name="Maurer-Alcala X.X."/>
            <person name="Katz L.A."/>
            <person name="Lahr D.J.G."/>
        </authorList>
    </citation>
    <scope>NUCLEOTIDE SEQUENCE</scope>
</reference>